<dbReference type="RefSeq" id="WP_162445825.1">
    <property type="nucleotide sequence ID" value="NZ_CP048222.1"/>
</dbReference>
<accession>A0A6C0GP67</accession>
<dbReference type="EMBL" id="CP048222">
    <property type="protein sequence ID" value="QHT69841.1"/>
    <property type="molecule type" value="Genomic_DNA"/>
</dbReference>
<keyword evidence="2" id="KW-1185">Reference proteome</keyword>
<proteinExistence type="predicted"/>
<dbReference type="AlphaFoldDB" id="A0A6C0GP67"/>
<evidence type="ECO:0000313" key="2">
    <source>
        <dbReference type="Proteomes" id="UP000480178"/>
    </source>
</evidence>
<dbReference type="KEGG" id="rhoz:GXP67_25940"/>
<dbReference type="Proteomes" id="UP000480178">
    <property type="component" value="Chromosome"/>
</dbReference>
<reference evidence="1 2" key="1">
    <citation type="submission" date="2020-01" db="EMBL/GenBank/DDBJ databases">
        <authorList>
            <person name="Kim M.K."/>
        </authorList>
    </citation>
    <scope>NUCLEOTIDE SEQUENCE [LARGE SCALE GENOMIC DNA]</scope>
    <source>
        <strain evidence="1 2">172606-1</strain>
    </source>
</reference>
<organism evidence="1 2">
    <name type="scientific">Rhodocytophaga rosea</name>
    <dbReference type="NCBI Taxonomy" id="2704465"/>
    <lineage>
        <taxon>Bacteria</taxon>
        <taxon>Pseudomonadati</taxon>
        <taxon>Bacteroidota</taxon>
        <taxon>Cytophagia</taxon>
        <taxon>Cytophagales</taxon>
        <taxon>Rhodocytophagaceae</taxon>
        <taxon>Rhodocytophaga</taxon>
    </lineage>
</organism>
<gene>
    <name evidence="1" type="ORF">GXP67_25940</name>
</gene>
<sequence length="129" mass="14836">MKFKFLTPKDNVGIVKATVHKTGKMGFSTGAIKVLSLDKNKYFKLALNEDDENDTNLYLVLAKESDKDTFVTNKAGPYYYIKIKHVLDELGVDYKSETIIYDIREVKDSEVKCYKLSRRKSTSKKQQNP</sequence>
<protein>
    <submittedName>
        <fullName evidence="1">Uncharacterized protein</fullName>
    </submittedName>
</protein>
<name>A0A6C0GP67_9BACT</name>
<evidence type="ECO:0000313" key="1">
    <source>
        <dbReference type="EMBL" id="QHT69841.1"/>
    </source>
</evidence>